<dbReference type="Ensembl" id="ENSMZET00005039266.1">
    <property type="protein sequence ID" value="ENSMZEP00005037887.1"/>
    <property type="gene ID" value="ENSMZEG00005028302.1"/>
</dbReference>
<feature type="region of interest" description="Disordered" evidence="1">
    <location>
        <begin position="46"/>
        <end position="96"/>
    </location>
</feature>
<evidence type="ECO:0000313" key="3">
    <source>
        <dbReference type="Proteomes" id="UP000265160"/>
    </source>
</evidence>
<dbReference type="STRING" id="106582.ENSMZEP00005037887"/>
<feature type="compositionally biased region" description="Polar residues" evidence="1">
    <location>
        <begin position="46"/>
        <end position="95"/>
    </location>
</feature>
<accession>A0A3P9DUE6</accession>
<dbReference type="GeneTree" id="ENSGT01150000287959"/>
<reference evidence="2" key="2">
    <citation type="submission" date="2025-09" db="UniProtKB">
        <authorList>
            <consortium name="Ensembl"/>
        </authorList>
    </citation>
    <scope>IDENTIFICATION</scope>
</reference>
<dbReference type="AlphaFoldDB" id="A0A3P9DUE6"/>
<proteinExistence type="predicted"/>
<dbReference type="Proteomes" id="UP000265160">
    <property type="component" value="Unplaced"/>
</dbReference>
<name>A0A3P9DUE6_9CICH</name>
<evidence type="ECO:0000313" key="2">
    <source>
        <dbReference type="Ensembl" id="ENSMZEP00005037887.1"/>
    </source>
</evidence>
<reference evidence="2" key="1">
    <citation type="submission" date="2025-08" db="UniProtKB">
        <authorList>
            <consortium name="Ensembl"/>
        </authorList>
    </citation>
    <scope>IDENTIFICATION</scope>
</reference>
<keyword evidence="3" id="KW-1185">Reference proteome</keyword>
<organism evidence="2 3">
    <name type="scientific">Maylandia zebra</name>
    <name type="common">zebra mbuna</name>
    <dbReference type="NCBI Taxonomy" id="106582"/>
    <lineage>
        <taxon>Eukaryota</taxon>
        <taxon>Metazoa</taxon>
        <taxon>Chordata</taxon>
        <taxon>Craniata</taxon>
        <taxon>Vertebrata</taxon>
        <taxon>Euteleostomi</taxon>
        <taxon>Actinopterygii</taxon>
        <taxon>Neopterygii</taxon>
        <taxon>Teleostei</taxon>
        <taxon>Neoteleostei</taxon>
        <taxon>Acanthomorphata</taxon>
        <taxon>Ovalentaria</taxon>
        <taxon>Cichlomorphae</taxon>
        <taxon>Cichliformes</taxon>
        <taxon>Cichlidae</taxon>
        <taxon>African cichlids</taxon>
        <taxon>Pseudocrenilabrinae</taxon>
        <taxon>Haplochromini</taxon>
        <taxon>Maylandia</taxon>
        <taxon>Maylandia zebra complex</taxon>
    </lineage>
</organism>
<protein>
    <submittedName>
        <fullName evidence="2">Uncharacterized protein</fullName>
    </submittedName>
</protein>
<evidence type="ECO:0000256" key="1">
    <source>
        <dbReference type="SAM" id="MobiDB-lite"/>
    </source>
</evidence>
<sequence>MLQIIILHKIEETLTCLLILQLMCYVELTLTFSQIYTNSALLGPSTTSALPGPSTNSALPGPSTNSALPGPSTTSALPGPSTTSALPGPSTNSALSPGAVNAKKLCQVRRCSTVKNLKNQQ</sequence>